<keyword evidence="3 5" id="KW-1133">Transmembrane helix</keyword>
<dbReference type="PANTHER" id="PTHR37955">
    <property type="entry name" value="TELLURITE RESISTANCE PROTEIN TEHA"/>
    <property type="match status" value="1"/>
</dbReference>
<evidence type="ECO:0000256" key="5">
    <source>
        <dbReference type="SAM" id="Phobius"/>
    </source>
</evidence>
<comment type="subcellular location">
    <subcellularLocation>
        <location evidence="1">Membrane</location>
        <topology evidence="1">Multi-pass membrane protein</topology>
    </subcellularLocation>
</comment>
<feature type="transmembrane region" description="Helical" evidence="5">
    <location>
        <begin position="40"/>
        <end position="61"/>
    </location>
</feature>
<organism evidence="6 7">
    <name type="scientific">Spiribacter salinus</name>
    <dbReference type="NCBI Taxonomy" id="1335746"/>
    <lineage>
        <taxon>Bacteria</taxon>
        <taxon>Pseudomonadati</taxon>
        <taxon>Pseudomonadota</taxon>
        <taxon>Gammaproteobacteria</taxon>
        <taxon>Chromatiales</taxon>
        <taxon>Ectothiorhodospiraceae</taxon>
        <taxon>Spiribacter</taxon>
    </lineage>
</organism>
<dbReference type="Proteomes" id="UP000315400">
    <property type="component" value="Unassembled WGS sequence"/>
</dbReference>
<dbReference type="PANTHER" id="PTHR37955:SF1">
    <property type="entry name" value="DEP DOMAIN-CONTAINING PROTEIN"/>
    <property type="match status" value="1"/>
</dbReference>
<dbReference type="CDD" id="cd09323">
    <property type="entry name" value="TDT_SLAC1_like"/>
    <property type="match status" value="1"/>
</dbReference>
<feature type="transmembrane region" description="Helical" evidence="5">
    <location>
        <begin position="283"/>
        <end position="304"/>
    </location>
</feature>
<feature type="transmembrane region" description="Helical" evidence="5">
    <location>
        <begin position="141"/>
        <end position="161"/>
    </location>
</feature>
<dbReference type="InterPro" id="IPR038665">
    <property type="entry name" value="Voltage-dep_anion_channel_sf"/>
</dbReference>
<dbReference type="EMBL" id="VIFK01000001">
    <property type="protein sequence ID" value="TQF01005.1"/>
    <property type="molecule type" value="Genomic_DNA"/>
</dbReference>
<evidence type="ECO:0000256" key="1">
    <source>
        <dbReference type="ARBA" id="ARBA00004141"/>
    </source>
</evidence>
<evidence type="ECO:0000256" key="2">
    <source>
        <dbReference type="ARBA" id="ARBA00022692"/>
    </source>
</evidence>
<evidence type="ECO:0000256" key="4">
    <source>
        <dbReference type="ARBA" id="ARBA00023136"/>
    </source>
</evidence>
<evidence type="ECO:0000256" key="3">
    <source>
        <dbReference type="ARBA" id="ARBA00022989"/>
    </source>
</evidence>
<feature type="transmembrane region" description="Helical" evidence="5">
    <location>
        <begin position="198"/>
        <end position="219"/>
    </location>
</feature>
<feature type="transmembrane region" description="Helical" evidence="5">
    <location>
        <begin position="255"/>
        <end position="277"/>
    </location>
</feature>
<dbReference type="AlphaFoldDB" id="A0A540VW57"/>
<keyword evidence="2 5" id="KW-0812">Transmembrane</keyword>
<gene>
    <name evidence="6" type="ORF">FKY71_00025</name>
</gene>
<feature type="transmembrane region" description="Helical" evidence="5">
    <location>
        <begin position="107"/>
        <end position="129"/>
    </location>
</feature>
<comment type="caution">
    <text evidence="6">The sequence shown here is derived from an EMBL/GenBank/DDBJ whole genome shotgun (WGS) entry which is preliminary data.</text>
</comment>
<evidence type="ECO:0000313" key="7">
    <source>
        <dbReference type="Proteomes" id="UP000315400"/>
    </source>
</evidence>
<proteinExistence type="predicted"/>
<name>A0A540VW57_9GAMM</name>
<reference evidence="6 7" key="1">
    <citation type="submission" date="2019-06" db="EMBL/GenBank/DDBJ databases">
        <title>Metagenome assembled Genome of Spiribacter salinus SL48-SHIP from the microbial mat of Salt Lake 48 (Novosibirsk region, Russia).</title>
        <authorList>
            <person name="Shipova A."/>
            <person name="Rozanov A.S."/>
            <person name="Bryanskaya A.V."/>
            <person name="Peltek S.E."/>
        </authorList>
    </citation>
    <scope>NUCLEOTIDE SEQUENCE [LARGE SCALE GENOMIC DNA]</scope>
    <source>
        <strain evidence="6">SL48-SHIP-2</strain>
    </source>
</reference>
<feature type="transmembrane region" description="Helical" evidence="5">
    <location>
        <begin position="225"/>
        <end position="243"/>
    </location>
</feature>
<feature type="transmembrane region" description="Helical" evidence="5">
    <location>
        <begin position="12"/>
        <end position="28"/>
    </location>
</feature>
<dbReference type="Gene3D" id="1.50.10.150">
    <property type="entry name" value="Voltage-dependent anion channel"/>
    <property type="match status" value="1"/>
</dbReference>
<dbReference type="GO" id="GO:0046583">
    <property type="term" value="F:monoatomic cation efflux transmembrane transporter activity"/>
    <property type="evidence" value="ECO:0007669"/>
    <property type="project" value="TreeGrafter"/>
</dbReference>
<dbReference type="InterPro" id="IPR004695">
    <property type="entry name" value="SLAC1/Mae1/Ssu1/TehA"/>
</dbReference>
<protein>
    <submittedName>
        <fullName evidence="6">C4-dicarboxylate ABC transporter</fullName>
    </submittedName>
</protein>
<dbReference type="Pfam" id="PF03595">
    <property type="entry name" value="SLAC1"/>
    <property type="match status" value="1"/>
</dbReference>
<dbReference type="InterPro" id="IPR052951">
    <property type="entry name" value="Tellurite_res_ion_channel"/>
</dbReference>
<dbReference type="STRING" id="1260251.SPISAL_06180"/>
<evidence type="ECO:0000313" key="6">
    <source>
        <dbReference type="EMBL" id="TQF01005.1"/>
    </source>
</evidence>
<feature type="transmembrane region" description="Helical" evidence="5">
    <location>
        <begin position="167"/>
        <end position="186"/>
    </location>
</feature>
<sequence>MTDSHRIEHFPIAFFAMIMGLSGLSLAWQKAAEVLHTPAVVGTVLVLATAGIFLVLVGIYLTKLVRFPAAVAAELRHPVKMSFFPAISISLVLLGTALRGVSPDLAYGLWIVGASAHLLVTLYIVTQWMHQAHFEITHINPTWFIPAVGNILVPIAGVGFGHATLSWFFFSIGILFWLVLLTIVFYRVFFHAPLPGRLLPTLFIMVAPPAAGFVAYIQLAGSLDGFARILVNIGLFLTLLLLVQARRFASLQFFLSFWAYSFPMAAMTIATLIHHELTGSDVFLWLGAVLLGLTTVLISWLIGLTIRAAANGQICQPEG</sequence>
<dbReference type="GO" id="GO:0005886">
    <property type="term" value="C:plasma membrane"/>
    <property type="evidence" value="ECO:0007669"/>
    <property type="project" value="TreeGrafter"/>
</dbReference>
<accession>A0A540VW57</accession>
<keyword evidence="4 5" id="KW-0472">Membrane</keyword>
<feature type="transmembrane region" description="Helical" evidence="5">
    <location>
        <begin position="82"/>
        <end position="101"/>
    </location>
</feature>